<evidence type="ECO:0000313" key="5">
    <source>
        <dbReference type="EMBL" id="OSP07443.1"/>
    </source>
</evidence>
<dbReference type="RefSeq" id="WP_085682593.1">
    <property type="nucleotide sequence ID" value="NZ_NEDJ01000022.1"/>
</dbReference>
<dbReference type="InterPro" id="IPR015797">
    <property type="entry name" value="NUDIX_hydrolase-like_dom_sf"/>
</dbReference>
<comment type="cofactor">
    <cofactor evidence="1">
        <name>Mg(2+)</name>
        <dbReference type="ChEBI" id="CHEBI:18420"/>
    </cofactor>
</comment>
<dbReference type="AlphaFoldDB" id="A0A1X4H8K0"/>
<keyword evidence="2 5" id="KW-0378">Hydrolase</keyword>
<dbReference type="eggNOG" id="arCOG01083">
    <property type="taxonomic scope" value="Archaea"/>
</dbReference>
<protein>
    <submittedName>
        <fullName evidence="5">NUDIX hydrolase</fullName>
    </submittedName>
</protein>
<reference evidence="5 6" key="1">
    <citation type="submission" date="2017-04" db="EMBL/GenBank/DDBJ databases">
        <title>MLSA of the genus Halorubrum.</title>
        <authorList>
            <person name="De La Haba R."/>
            <person name="Sanchez-Porro C."/>
            <person name="Infante-Dominguez C."/>
            <person name="Ventosa A."/>
        </authorList>
    </citation>
    <scope>NUCLEOTIDE SEQUENCE [LARGE SCALE GENOMIC DNA]</scope>
    <source>
        <strain evidence="5 6">DSM 17463</strain>
    </source>
</reference>
<dbReference type="PANTHER" id="PTHR43046">
    <property type="entry name" value="GDP-MANNOSE MANNOSYL HYDROLASE"/>
    <property type="match status" value="1"/>
</dbReference>
<evidence type="ECO:0000313" key="6">
    <source>
        <dbReference type="Proteomes" id="UP000193587"/>
    </source>
</evidence>
<dbReference type="CDD" id="cd02883">
    <property type="entry name" value="NUDIX_Hydrolase"/>
    <property type="match status" value="1"/>
</dbReference>
<dbReference type="GO" id="GO:0016787">
    <property type="term" value="F:hydrolase activity"/>
    <property type="evidence" value="ECO:0007669"/>
    <property type="project" value="UniProtKB-KW"/>
</dbReference>
<dbReference type="PROSITE" id="PS51462">
    <property type="entry name" value="NUDIX"/>
    <property type="match status" value="1"/>
</dbReference>
<dbReference type="PANTHER" id="PTHR43046:SF14">
    <property type="entry name" value="MUTT_NUDIX FAMILY PROTEIN"/>
    <property type="match status" value="1"/>
</dbReference>
<dbReference type="Pfam" id="PF00293">
    <property type="entry name" value="NUDIX"/>
    <property type="match status" value="1"/>
</dbReference>
<feature type="region of interest" description="Disordered" evidence="3">
    <location>
        <begin position="66"/>
        <end position="94"/>
    </location>
</feature>
<evidence type="ECO:0000256" key="3">
    <source>
        <dbReference type="SAM" id="MobiDB-lite"/>
    </source>
</evidence>
<dbReference type="EMBL" id="NEDJ01000022">
    <property type="protein sequence ID" value="OSP07443.1"/>
    <property type="molecule type" value="Genomic_DNA"/>
</dbReference>
<proteinExistence type="predicted"/>
<evidence type="ECO:0000256" key="2">
    <source>
        <dbReference type="ARBA" id="ARBA00022801"/>
    </source>
</evidence>
<feature type="region of interest" description="Disordered" evidence="3">
    <location>
        <begin position="1"/>
        <end position="22"/>
    </location>
</feature>
<dbReference type="SUPFAM" id="SSF55811">
    <property type="entry name" value="Nudix"/>
    <property type="match status" value="1"/>
</dbReference>
<dbReference type="Gene3D" id="3.90.79.10">
    <property type="entry name" value="Nucleoside Triphosphate Pyrophosphohydrolase"/>
    <property type="match status" value="1"/>
</dbReference>
<evidence type="ECO:0000259" key="4">
    <source>
        <dbReference type="PROSITE" id="PS51462"/>
    </source>
</evidence>
<dbReference type="STRING" id="1121945.GCA_000421805_01432"/>
<gene>
    <name evidence="5" type="ORF">B9H04_08100</name>
</gene>
<dbReference type="Proteomes" id="UP000193587">
    <property type="component" value="Unassembled WGS sequence"/>
</dbReference>
<name>A0A1X4H8K0_HALEZ</name>
<organism evidence="5 6">
    <name type="scientific">Halorubrum ezzemoulense DSM 17463</name>
    <dbReference type="NCBI Taxonomy" id="1121945"/>
    <lineage>
        <taxon>Archaea</taxon>
        <taxon>Methanobacteriati</taxon>
        <taxon>Methanobacteriota</taxon>
        <taxon>Stenosarchaea group</taxon>
        <taxon>Halobacteria</taxon>
        <taxon>Halobacteriales</taxon>
        <taxon>Haloferacaceae</taxon>
        <taxon>Halorubrum</taxon>
    </lineage>
</organism>
<accession>A0A1X4H8K0</accession>
<feature type="domain" description="Nudix hydrolase" evidence="4">
    <location>
        <begin position="37"/>
        <end position="167"/>
    </location>
</feature>
<dbReference type="InterPro" id="IPR000086">
    <property type="entry name" value="NUDIX_hydrolase_dom"/>
</dbReference>
<comment type="caution">
    <text evidence="5">The sequence shown here is derived from an EMBL/GenBank/DDBJ whole genome shotgun (WGS) entry which is preliminary data.</text>
</comment>
<evidence type="ECO:0000256" key="1">
    <source>
        <dbReference type="ARBA" id="ARBA00001946"/>
    </source>
</evidence>
<sequence>MSDNAPGGVAPGAPRESQSIRLPEERIEALREWAEAGTGLTAAARVRDPDGRIALVKTSWSDGWVLPGGAVEPDESPPTAGAREGREGTGLGAAIDDPVGVFEQSYVGAESGAVAFEAEYVVYAARAAGRIPDAAGLGVSPDEIRAARWFEAVPTALHDGALLRPYL</sequence>